<dbReference type="InterPro" id="IPR014001">
    <property type="entry name" value="Helicase_ATP-bd"/>
</dbReference>
<proteinExistence type="predicted"/>
<feature type="coiled-coil region" evidence="2">
    <location>
        <begin position="734"/>
        <end position="765"/>
    </location>
</feature>
<dbReference type="InterPro" id="IPR027417">
    <property type="entry name" value="P-loop_NTPase"/>
</dbReference>
<evidence type="ECO:0000256" key="2">
    <source>
        <dbReference type="SAM" id="Coils"/>
    </source>
</evidence>
<sequence>MDRPYAQLDIEALESLLEYEKQTVDSLNSMASELSLRKTRRARRLLMRVLERLDDLDDGTGTDEDAERFGAGMDSQRAQGPTPQAVTTWGTDDSVEIAKIGESANGAPDPTAKPHRSTMEPQVPDGKVRGAENGASSAPIESKVGLRAASFDTPTAASIGPTVAERVAFDPTRWEIASADVDALEPAGSEEHFELHLAACEWDMDPAILINGPADIQARVHWQDVLEPFEHQIQNLITFCRRAPVALLADDVGLGKTISAGLILSELRVRGKVNRTLIVVPKAVLLDQWKGELYERFAIDSTTARGAQLDVALRDRSIDVVITTYDSARNRLSRIEDGAFDMLILDEAHKLRNLHGVSNPPRTAVEFQRVLRERMFRYVLMLTATPIQNRLWDLYSLVDLLTAAKGHENPLGGPDAFFHDYIADTRSSARQLEPRSKVKFRRILGEYMVRTRRADAKLVFPPRRLRVLPCDGTPGESALFSLVGEVIGGLNGLQQSSVAQALMSSPRALATQLQNMADRGSVSVKDATRAAAIASQIEQTSKERVLVQLVAQLQSEGPDWRLVIFTGRKETQDAIGEVLGRTLDPRQVGFIRGGRHSENQRAIAGYVSDPPTVSVLISTDAGTEGLNLQAGNVLVNFDLPWNPMVLEQRIGRVQRLGSKHAEVVILNLVLKGSVEEKVVARLVEKLAVIADSIGDIEGILDGMDSGGGDEEPLVRKINELVVGSLRGRDVEASLRSIQASIDRAKEIYEREKAAVEENLGRLDSMHDEGPPRPTLTPVEPRLDTKTFVTRALEAGEGTLEYAEHGRLVYRRRGYAPEEVVFERPGSRGWVAPAIAGGPRVSVYLPGQPAFEKLGEIWRRRAQHAVYDHRSIDEGLCADAARTWLAKFGRDLEFHSIVINGTGSSFQGKVVVRAAVSVAHDKYEKLIEVAIEPPGIEAPPSGDGVGIIDEPIDLAADVVQGEMLEVAVLQGIEIDTDIGNFATFYVDRMDEEVERSGGDPALEQLHRDSLTPRVSTKVVGATGALQNLVNVQARFDFDKQEYLQELRIAPALGRVVRAPEPRQCEESGRVLPSTCIGECEVTGKSVRRSLLETSLCSGRQALSSLFDCCEVTGVRLLPDELGRSSYSGKVADLRLLQDSATSGRSGLAEEMVRCEITGAVVLLDEILKSEVSGRQFRADEGARGGAADLLGHRSEFVECAASGKRILPQEAVTSDVSGRTFDRSIAVKSERSGRLGGPDEQATCRATKRTLLIDEVEECMVTHELVDRELLAPSSISGTRCRKDILQKCERSGVAGLPSELERSAVSNLLVDKRLLKASEMSGQLALADELEPCSVTGDLLLPSELAESAVSGRRVRPSLLVECAVSGRMAMKTEMVEDALDLGSWIIESEARTSDVSGRASRPENVTRCQWDGRLRLADEYEVCKWTGLHVGSSALSEAGHLAAFDVSSSSAVEEEDGVMRFAERLDFSPPLRVPELGAVRALTAVTRVTAPTGRLVTVSGERSRLLGLSQDRVQFVLDSEERPLGRGHIQPRG</sequence>
<evidence type="ECO:0000313" key="6">
    <source>
        <dbReference type="EMBL" id="QDU66324.1"/>
    </source>
</evidence>
<dbReference type="Pfam" id="PF00271">
    <property type="entry name" value="Helicase_C"/>
    <property type="match status" value="1"/>
</dbReference>
<dbReference type="PANTHER" id="PTHR10799">
    <property type="entry name" value="SNF2/RAD54 HELICASE FAMILY"/>
    <property type="match status" value="1"/>
</dbReference>
<protein>
    <submittedName>
        <fullName evidence="6">RNA polymerase-associated protein RapA</fullName>
        <ecNumber evidence="6">3.6.4.-</ecNumber>
    </submittedName>
</protein>
<keyword evidence="2" id="KW-0175">Coiled coil</keyword>
<evidence type="ECO:0000256" key="1">
    <source>
        <dbReference type="ARBA" id="ARBA00022801"/>
    </source>
</evidence>
<dbReference type="InterPro" id="IPR000330">
    <property type="entry name" value="SNF2_N"/>
</dbReference>
<feature type="compositionally biased region" description="Acidic residues" evidence="3">
    <location>
        <begin position="56"/>
        <end position="66"/>
    </location>
</feature>
<dbReference type="PROSITE" id="PS51192">
    <property type="entry name" value="HELICASE_ATP_BIND_1"/>
    <property type="match status" value="1"/>
</dbReference>
<dbReference type="InterPro" id="IPR038718">
    <property type="entry name" value="SNF2-like_sf"/>
</dbReference>
<feature type="domain" description="Helicase ATP-binding" evidence="4">
    <location>
        <begin position="237"/>
        <end position="404"/>
    </location>
</feature>
<keyword evidence="1 6" id="KW-0378">Hydrolase</keyword>
<dbReference type="Pfam" id="PF00176">
    <property type="entry name" value="SNF2-rel_dom"/>
    <property type="match status" value="1"/>
</dbReference>
<feature type="region of interest" description="Disordered" evidence="3">
    <location>
        <begin position="56"/>
        <end position="88"/>
    </location>
</feature>
<dbReference type="EMBL" id="CP036287">
    <property type="protein sequence ID" value="QDU66324.1"/>
    <property type="molecule type" value="Genomic_DNA"/>
</dbReference>
<dbReference type="CDD" id="cd18793">
    <property type="entry name" value="SF2_C_SNF"/>
    <property type="match status" value="1"/>
</dbReference>
<evidence type="ECO:0000259" key="5">
    <source>
        <dbReference type="PROSITE" id="PS51194"/>
    </source>
</evidence>
<dbReference type="GO" id="GO:0016787">
    <property type="term" value="F:hydrolase activity"/>
    <property type="evidence" value="ECO:0007669"/>
    <property type="project" value="UniProtKB-KW"/>
</dbReference>
<evidence type="ECO:0000256" key="3">
    <source>
        <dbReference type="SAM" id="MobiDB-lite"/>
    </source>
</evidence>
<feature type="compositionally biased region" description="Polar residues" evidence="3">
    <location>
        <begin position="76"/>
        <end position="88"/>
    </location>
</feature>
<dbReference type="GO" id="GO:0005524">
    <property type="term" value="F:ATP binding"/>
    <property type="evidence" value="ECO:0007669"/>
    <property type="project" value="InterPro"/>
</dbReference>
<accession>A0A518BH93</accession>
<dbReference type="Proteomes" id="UP000316921">
    <property type="component" value="Chromosome"/>
</dbReference>
<feature type="region of interest" description="Disordered" evidence="3">
    <location>
        <begin position="102"/>
        <end position="138"/>
    </location>
</feature>
<keyword evidence="7" id="KW-1185">Reference proteome</keyword>
<evidence type="ECO:0000259" key="4">
    <source>
        <dbReference type="PROSITE" id="PS51192"/>
    </source>
</evidence>
<dbReference type="EC" id="3.6.4.-" evidence="6"/>
<dbReference type="Gene3D" id="3.40.50.300">
    <property type="entry name" value="P-loop containing nucleotide triphosphate hydrolases"/>
    <property type="match status" value="1"/>
</dbReference>
<dbReference type="SUPFAM" id="SSF52540">
    <property type="entry name" value="P-loop containing nucleoside triphosphate hydrolases"/>
    <property type="match status" value="2"/>
</dbReference>
<dbReference type="PROSITE" id="PS51194">
    <property type="entry name" value="HELICASE_CTER"/>
    <property type="match status" value="1"/>
</dbReference>
<reference evidence="6 7" key="1">
    <citation type="submission" date="2019-02" db="EMBL/GenBank/DDBJ databases">
        <title>Deep-cultivation of Planctomycetes and their phenomic and genomic characterization uncovers novel biology.</title>
        <authorList>
            <person name="Wiegand S."/>
            <person name="Jogler M."/>
            <person name="Boedeker C."/>
            <person name="Pinto D."/>
            <person name="Vollmers J."/>
            <person name="Rivas-Marin E."/>
            <person name="Kohn T."/>
            <person name="Peeters S.H."/>
            <person name="Heuer A."/>
            <person name="Rast P."/>
            <person name="Oberbeckmann S."/>
            <person name="Bunk B."/>
            <person name="Jeske O."/>
            <person name="Meyerdierks A."/>
            <person name="Storesund J.E."/>
            <person name="Kallscheuer N."/>
            <person name="Luecker S."/>
            <person name="Lage O.M."/>
            <person name="Pohl T."/>
            <person name="Merkel B.J."/>
            <person name="Hornburger P."/>
            <person name="Mueller R.-W."/>
            <person name="Bruemmer F."/>
            <person name="Labrenz M."/>
            <person name="Spormann A.M."/>
            <person name="Op den Camp H."/>
            <person name="Overmann J."/>
            <person name="Amann R."/>
            <person name="Jetten M.S.M."/>
            <person name="Mascher T."/>
            <person name="Medema M.H."/>
            <person name="Devos D.P."/>
            <person name="Kaster A.-K."/>
            <person name="Ovreas L."/>
            <person name="Rohde M."/>
            <person name="Galperin M.Y."/>
            <person name="Jogler C."/>
        </authorList>
    </citation>
    <scope>NUCLEOTIDE SEQUENCE [LARGE SCALE GENOMIC DNA]</scope>
    <source>
        <strain evidence="6 7">Pla133</strain>
    </source>
</reference>
<dbReference type="RefSeq" id="WP_145063904.1">
    <property type="nucleotide sequence ID" value="NZ_CP036287.1"/>
</dbReference>
<dbReference type="KEGG" id="pbap:Pla133_13940"/>
<dbReference type="SMART" id="SM00487">
    <property type="entry name" value="DEXDc"/>
    <property type="match status" value="1"/>
</dbReference>
<dbReference type="InterPro" id="IPR001650">
    <property type="entry name" value="Helicase_C-like"/>
</dbReference>
<feature type="domain" description="Helicase C-terminal" evidence="5">
    <location>
        <begin position="545"/>
        <end position="697"/>
    </location>
</feature>
<dbReference type="SMART" id="SM00490">
    <property type="entry name" value="HELICc"/>
    <property type="match status" value="1"/>
</dbReference>
<name>A0A518BH93_9BACT</name>
<gene>
    <name evidence="6" type="primary">rapA_3</name>
    <name evidence="6" type="ORF">Pla133_13940</name>
</gene>
<dbReference type="Gene3D" id="3.40.50.10810">
    <property type="entry name" value="Tandem AAA-ATPase domain"/>
    <property type="match status" value="1"/>
</dbReference>
<dbReference type="InterPro" id="IPR049730">
    <property type="entry name" value="SNF2/RAD54-like_C"/>
</dbReference>
<evidence type="ECO:0000313" key="7">
    <source>
        <dbReference type="Proteomes" id="UP000316921"/>
    </source>
</evidence>
<organism evidence="6 7">
    <name type="scientific">Engelhardtia mirabilis</name>
    <dbReference type="NCBI Taxonomy" id="2528011"/>
    <lineage>
        <taxon>Bacteria</taxon>
        <taxon>Pseudomonadati</taxon>
        <taxon>Planctomycetota</taxon>
        <taxon>Planctomycetia</taxon>
        <taxon>Planctomycetia incertae sedis</taxon>
        <taxon>Engelhardtia</taxon>
    </lineage>
</organism>